<dbReference type="OrthoDB" id="3251587at2759"/>
<dbReference type="Proteomes" id="UP000027222">
    <property type="component" value="Unassembled WGS sequence"/>
</dbReference>
<dbReference type="InterPro" id="IPR029058">
    <property type="entry name" value="AB_hydrolase_fold"/>
</dbReference>
<dbReference type="HOGENOM" id="CLU_045014_0_0_1"/>
<evidence type="ECO:0000313" key="2">
    <source>
        <dbReference type="Proteomes" id="UP000027222"/>
    </source>
</evidence>
<dbReference type="SUPFAM" id="SSF53474">
    <property type="entry name" value="alpha/beta-Hydrolases"/>
    <property type="match status" value="1"/>
</dbReference>
<evidence type="ECO:0008006" key="3">
    <source>
        <dbReference type="Google" id="ProtNLM"/>
    </source>
</evidence>
<gene>
    <name evidence="1" type="ORF">GALMADRAFT_252604</name>
</gene>
<accession>A0A067SXV9</accession>
<dbReference type="EMBL" id="KL142388">
    <property type="protein sequence ID" value="KDR72504.1"/>
    <property type="molecule type" value="Genomic_DNA"/>
</dbReference>
<dbReference type="AlphaFoldDB" id="A0A067SXV9"/>
<evidence type="ECO:0000313" key="1">
    <source>
        <dbReference type="EMBL" id="KDR72504.1"/>
    </source>
</evidence>
<name>A0A067SXV9_GALM3</name>
<reference evidence="2" key="1">
    <citation type="journal article" date="2014" name="Proc. Natl. Acad. Sci. U.S.A.">
        <title>Extensive sampling of basidiomycete genomes demonstrates inadequacy of the white-rot/brown-rot paradigm for wood decay fungi.</title>
        <authorList>
            <person name="Riley R."/>
            <person name="Salamov A.A."/>
            <person name="Brown D.W."/>
            <person name="Nagy L.G."/>
            <person name="Floudas D."/>
            <person name="Held B.W."/>
            <person name="Levasseur A."/>
            <person name="Lombard V."/>
            <person name="Morin E."/>
            <person name="Otillar R."/>
            <person name="Lindquist E.A."/>
            <person name="Sun H."/>
            <person name="LaButti K.M."/>
            <person name="Schmutz J."/>
            <person name="Jabbour D."/>
            <person name="Luo H."/>
            <person name="Baker S.E."/>
            <person name="Pisabarro A.G."/>
            <person name="Walton J.D."/>
            <person name="Blanchette R.A."/>
            <person name="Henrissat B."/>
            <person name="Martin F."/>
            <person name="Cullen D."/>
            <person name="Hibbett D.S."/>
            <person name="Grigoriev I.V."/>
        </authorList>
    </citation>
    <scope>NUCLEOTIDE SEQUENCE [LARGE SCALE GENOMIC DNA]</scope>
    <source>
        <strain evidence="2">CBS 339.88</strain>
    </source>
</reference>
<protein>
    <recommendedName>
        <fullName evidence="3">AB hydrolase-1 domain-containing protein</fullName>
    </recommendedName>
</protein>
<sequence length="294" mass="33175">MVIPSTVANSFGHRIILPNRRLYPGSTPYTEEEVDALEPTHSIEDITEAYLKQGKYLLLFVDNVIKNHNLKNIILVGWSLGTAFLSTTVANITTVGEEVRARLRKAVKTIVWWDPPASANGIPDPPTGGWIPLFDMSLTPEERGTAFNQWLSEYYPHKNLERKDCHTLIYKVTAPIKVPSFAGISFEEFLTKTDLTAGANGDNLIFDEHCRPVTMILKELAFFNAKVRSEWGNVPFNVIYGEESPYNVIWAVWKLEEQSEKAGLVIKFKSMPGANHFAMHDHTELVFDTLHACL</sequence>
<organism evidence="1 2">
    <name type="scientific">Galerina marginata (strain CBS 339.88)</name>
    <dbReference type="NCBI Taxonomy" id="685588"/>
    <lineage>
        <taxon>Eukaryota</taxon>
        <taxon>Fungi</taxon>
        <taxon>Dikarya</taxon>
        <taxon>Basidiomycota</taxon>
        <taxon>Agaricomycotina</taxon>
        <taxon>Agaricomycetes</taxon>
        <taxon>Agaricomycetidae</taxon>
        <taxon>Agaricales</taxon>
        <taxon>Agaricineae</taxon>
        <taxon>Strophariaceae</taxon>
        <taxon>Galerina</taxon>
    </lineage>
</organism>
<dbReference type="Gene3D" id="3.40.50.1820">
    <property type="entry name" value="alpha/beta hydrolase"/>
    <property type="match status" value="1"/>
</dbReference>
<keyword evidence="2" id="KW-1185">Reference proteome</keyword>
<proteinExistence type="predicted"/>